<dbReference type="Gene3D" id="3.40.50.12360">
    <property type="match status" value="1"/>
</dbReference>
<dbReference type="AlphaFoldDB" id="A0A367K2Y3"/>
<dbReference type="EMBL" id="PJQL01000360">
    <property type="protein sequence ID" value="RCH96520.1"/>
    <property type="molecule type" value="Genomic_DNA"/>
</dbReference>
<protein>
    <submittedName>
        <fullName evidence="3">Uncharacterized protein</fullName>
    </submittedName>
</protein>
<evidence type="ECO:0000256" key="2">
    <source>
        <dbReference type="SAM" id="MobiDB-lite"/>
    </source>
</evidence>
<evidence type="ECO:0000313" key="3">
    <source>
        <dbReference type="EMBL" id="RCH96520.1"/>
    </source>
</evidence>
<comment type="caution">
    <text evidence="3">The sequence shown here is derived from an EMBL/GenBank/DDBJ whole genome shotgun (WGS) entry which is preliminary data.</text>
</comment>
<dbReference type="OrthoDB" id="2276119at2759"/>
<accession>A0A367K2Y3</accession>
<reference evidence="3 4" key="1">
    <citation type="journal article" date="2018" name="G3 (Bethesda)">
        <title>Phylogenetic and Phylogenomic Definition of Rhizopus Species.</title>
        <authorList>
            <person name="Gryganskyi A.P."/>
            <person name="Golan J."/>
            <person name="Dolatabadi S."/>
            <person name="Mondo S."/>
            <person name="Robb S."/>
            <person name="Idnurm A."/>
            <person name="Muszewska A."/>
            <person name="Steczkiewicz K."/>
            <person name="Masonjones S."/>
            <person name="Liao H.L."/>
            <person name="Gajdeczka M.T."/>
            <person name="Anike F."/>
            <person name="Vuek A."/>
            <person name="Anishchenko I.M."/>
            <person name="Voigt K."/>
            <person name="de Hoog G.S."/>
            <person name="Smith M.E."/>
            <person name="Heitman J."/>
            <person name="Vilgalys R."/>
            <person name="Stajich J.E."/>
        </authorList>
    </citation>
    <scope>NUCLEOTIDE SEQUENCE [LARGE SCALE GENOMIC DNA]</scope>
    <source>
        <strain evidence="3 4">CBS 357.93</strain>
    </source>
</reference>
<feature type="region of interest" description="Disordered" evidence="2">
    <location>
        <begin position="161"/>
        <end position="186"/>
    </location>
</feature>
<evidence type="ECO:0000256" key="1">
    <source>
        <dbReference type="SAM" id="Coils"/>
    </source>
</evidence>
<keyword evidence="1" id="KW-0175">Coiled coil</keyword>
<dbReference type="STRING" id="86630.A0A367K2Y3"/>
<dbReference type="Proteomes" id="UP000252139">
    <property type="component" value="Unassembled WGS sequence"/>
</dbReference>
<gene>
    <name evidence="3" type="ORF">CU097_012631</name>
</gene>
<evidence type="ECO:0000313" key="4">
    <source>
        <dbReference type="Proteomes" id="UP000252139"/>
    </source>
</evidence>
<organism evidence="3 4">
    <name type="scientific">Rhizopus azygosporus</name>
    <name type="common">Rhizopus microsporus var. azygosporus</name>
    <dbReference type="NCBI Taxonomy" id="86630"/>
    <lineage>
        <taxon>Eukaryota</taxon>
        <taxon>Fungi</taxon>
        <taxon>Fungi incertae sedis</taxon>
        <taxon>Mucoromycota</taxon>
        <taxon>Mucoromycotina</taxon>
        <taxon>Mucoromycetes</taxon>
        <taxon>Mucorales</taxon>
        <taxon>Mucorineae</taxon>
        <taxon>Rhizopodaceae</taxon>
        <taxon>Rhizopus</taxon>
    </lineage>
</organism>
<name>A0A367K2Y3_RHIAZ</name>
<feature type="compositionally biased region" description="Polar residues" evidence="2">
    <location>
        <begin position="161"/>
        <end position="173"/>
    </location>
</feature>
<dbReference type="InterPro" id="IPR038609">
    <property type="entry name" value="HDA1_su2/3_sf"/>
</dbReference>
<keyword evidence="4" id="KW-1185">Reference proteome</keyword>
<feature type="coiled-coil region" evidence="1">
    <location>
        <begin position="22"/>
        <end position="49"/>
    </location>
</feature>
<sequence length="595" mass="67365">MVILSEPLFSTQDNNGPVYPIVSHSKEELQNILDEEAQLKRELSKMTIDISKSLSLIPIMHGMFNIFKEPQEIEIENEGTNEQENDNTLQLISTGSLSILDVSNQLKLTAPVLQVNVPEYRAKRRKVEHILSGLLNPSTEHTSEKEVTPTMTDDGLEEDAQLTTAPSSPIQQTHKPKGNDWYSGTEPETGVQVYEYPARMVPVFATPGQIEKVAEITESAKQNNRFIGTDFRKAIDYLNFTLTDYDASIEDAWNVSGKLIFIKDFLNNLADKDMTIVILTESLGEESSMYELIREYLNFACTRVGNVLDDDWNGEYGVFVKTRKSEEILKASEQQLFTREADLVICLDILVEDNIESLSLVNNINQKKRPHIVWLVTVGSLEERIFRLMDEKKITFSQCNSQLSELSMAANNWPQGSLEDGMTRNMLAALNLTSWLVDYKGECEYQYRSKIELPNSLLRTTPETSAVAGSVVTTTTTTTIVADEEASDMELSSDIDTEEANRQLNAEDTRPVLSSQLLNFLENSIFPTCDFIVNKKTTPEGLDSDDVELATTILHTTGSSYIDELKILKLEFEQKFNTIRKKYLEETKQRFFKTE</sequence>
<proteinExistence type="predicted"/>